<dbReference type="InterPro" id="IPR003488">
    <property type="entry name" value="DprA"/>
</dbReference>
<sequence length="365" mass="40757">MMDEEKTACLRLSLVDGLGPKTFQKIMDGFDSAMAFLKNKSAKDVNESYKDYFKNIRRKCYEIDIEQFVKKLENLDIKYVSYKEQTYPHWLKQINYPPIVIYYKGNYKAIDFGRCISIVGTRANTDYGRRMIKKLIGPLVEAGLCIVSGMAFGIDKLAHEETLRCKGKTIAVLASSVDKPSPSNNVEIYKKILKQGLVVSEYPPGVSPTAGLFPVRNRIIAGISLATVVIEAGESSGALITGNSAFNNSRLLYATPGSAFQQMSVGCNNLIKYEQAKLITCAEDIINDIKHMFPPRIDGGADGEFSSLPNLERMLMKKISREPMSEDKLMKLFDISTQDLLASLSRLEIKGLIKSRGDGYYIMTD</sequence>
<evidence type="ECO:0000259" key="3">
    <source>
        <dbReference type="Pfam" id="PF17782"/>
    </source>
</evidence>
<organism evidence="4 5">
    <name type="scientific">candidate division WS6 bacterium GW2011_GWA2_37_6</name>
    <dbReference type="NCBI Taxonomy" id="1619087"/>
    <lineage>
        <taxon>Bacteria</taxon>
        <taxon>Candidatus Dojkabacteria</taxon>
    </lineage>
</organism>
<dbReference type="SUPFAM" id="SSF102405">
    <property type="entry name" value="MCP/YpsA-like"/>
    <property type="match status" value="1"/>
</dbReference>
<dbReference type="PANTHER" id="PTHR43022:SF1">
    <property type="entry name" value="PROTEIN SMF"/>
    <property type="match status" value="1"/>
</dbReference>
<dbReference type="Pfam" id="PF17782">
    <property type="entry name" value="WHD_DprA"/>
    <property type="match status" value="1"/>
</dbReference>
<dbReference type="InterPro" id="IPR057666">
    <property type="entry name" value="DrpA_SLOG"/>
</dbReference>
<dbReference type="PANTHER" id="PTHR43022">
    <property type="entry name" value="PROTEIN SMF"/>
    <property type="match status" value="1"/>
</dbReference>
<comment type="caution">
    <text evidence="4">The sequence shown here is derived from an EMBL/GenBank/DDBJ whole genome shotgun (WGS) entry which is preliminary data.</text>
</comment>
<dbReference type="AlphaFoldDB" id="A0A0G0GYX9"/>
<evidence type="ECO:0000313" key="5">
    <source>
        <dbReference type="Proteomes" id="UP000034852"/>
    </source>
</evidence>
<dbReference type="GO" id="GO:0009294">
    <property type="term" value="P:DNA-mediated transformation"/>
    <property type="evidence" value="ECO:0007669"/>
    <property type="project" value="InterPro"/>
</dbReference>
<accession>A0A0G0GYX9</accession>
<dbReference type="Proteomes" id="UP000034852">
    <property type="component" value="Unassembled WGS sequence"/>
</dbReference>
<dbReference type="Gene3D" id="3.40.50.450">
    <property type="match status" value="1"/>
</dbReference>
<evidence type="ECO:0000259" key="2">
    <source>
        <dbReference type="Pfam" id="PF02481"/>
    </source>
</evidence>
<dbReference type="EMBL" id="LBTH01000032">
    <property type="protein sequence ID" value="KKQ35202.1"/>
    <property type="molecule type" value="Genomic_DNA"/>
</dbReference>
<reference evidence="4 5" key="1">
    <citation type="journal article" date="2015" name="Nature">
        <title>rRNA introns, odd ribosomes, and small enigmatic genomes across a large radiation of phyla.</title>
        <authorList>
            <person name="Brown C.T."/>
            <person name="Hug L.A."/>
            <person name="Thomas B.C."/>
            <person name="Sharon I."/>
            <person name="Castelle C.J."/>
            <person name="Singh A."/>
            <person name="Wilkins M.J."/>
            <person name="Williams K.H."/>
            <person name="Banfield J.F."/>
        </authorList>
    </citation>
    <scope>NUCLEOTIDE SEQUENCE [LARGE SCALE GENOMIC DNA]</scope>
</reference>
<comment type="similarity">
    <text evidence="1">Belongs to the DprA/Smf family.</text>
</comment>
<dbReference type="PATRIC" id="fig|1619087.5.peg.420"/>
<dbReference type="Pfam" id="PF02481">
    <property type="entry name" value="DNA_processg_A"/>
    <property type="match status" value="1"/>
</dbReference>
<feature type="domain" description="DprA winged helix" evidence="3">
    <location>
        <begin position="308"/>
        <end position="359"/>
    </location>
</feature>
<name>A0A0G0GYX9_9BACT</name>
<protein>
    <submittedName>
        <fullName evidence="4">Rossmann-fold nucleotide-binding protein involved in DNA uptake</fullName>
    </submittedName>
</protein>
<proteinExistence type="inferred from homology"/>
<dbReference type="Gene3D" id="1.10.10.10">
    <property type="entry name" value="Winged helix-like DNA-binding domain superfamily/Winged helix DNA-binding domain"/>
    <property type="match status" value="1"/>
</dbReference>
<feature type="domain" description="Smf/DprA SLOG" evidence="2">
    <location>
        <begin position="79"/>
        <end position="289"/>
    </location>
</feature>
<gene>
    <name evidence="4" type="ORF">US52_C0032G0006</name>
</gene>
<evidence type="ECO:0000256" key="1">
    <source>
        <dbReference type="ARBA" id="ARBA00006525"/>
    </source>
</evidence>
<dbReference type="InterPro" id="IPR036388">
    <property type="entry name" value="WH-like_DNA-bd_sf"/>
</dbReference>
<evidence type="ECO:0000313" key="4">
    <source>
        <dbReference type="EMBL" id="KKQ35202.1"/>
    </source>
</evidence>
<dbReference type="NCBIfam" id="TIGR00732">
    <property type="entry name" value="dprA"/>
    <property type="match status" value="1"/>
</dbReference>
<dbReference type="InterPro" id="IPR041614">
    <property type="entry name" value="DprA_WH"/>
</dbReference>